<proteinExistence type="predicted"/>
<sequence length="359" mass="38348">MNFRFPLTLLATAIAVILPAAAQSLLKTYPLEGDVKNTRWTFLASQNPSRYPDTFPGMRGTMTVALPGYGAGMGLYSWTGGYSLKVNQPSSNTSSTQGFDIHQVVFQLDVTWDPATTFPASGGPKLSYNGGNQQIAATLPMIVDGTRVVENETGVPEMEDIESFSYRGITWQWDLSGLPENVQTVQIHMPFANHTSVVGAQIDVSSQFVNLAVEKTPVELWRETHFGSSANSGQSADDFDFDNDGLSNLVEYALGTSPVSSTEGRSAAPRAVMTAGRLALSFSLPASPPADAIYRVQVSDSLSGWRTLATKTGSGAWNWSGGGASGVTLGTAAAGRVPVTVADDTTGQQRRMMRLQIAY</sequence>
<reference evidence="2 3" key="1">
    <citation type="submission" date="2022-10" db="EMBL/GenBank/DDBJ databases">
        <title>Luteolibacter flavescens strain MCCC 1K03193, whole genome shotgun sequencing project.</title>
        <authorList>
            <person name="Zhao G."/>
            <person name="Shen L."/>
        </authorList>
    </citation>
    <scope>NUCLEOTIDE SEQUENCE [LARGE SCALE GENOMIC DNA]</scope>
    <source>
        <strain evidence="2 3">MCCC 1K03193</strain>
    </source>
</reference>
<dbReference type="Proteomes" id="UP001207930">
    <property type="component" value="Unassembled WGS sequence"/>
</dbReference>
<evidence type="ECO:0000256" key="1">
    <source>
        <dbReference type="SAM" id="SignalP"/>
    </source>
</evidence>
<dbReference type="RefSeq" id="WP_264500361.1">
    <property type="nucleotide sequence ID" value="NZ_JAPDDS010000003.1"/>
</dbReference>
<organism evidence="2 3">
    <name type="scientific">Luteolibacter flavescens</name>
    <dbReference type="NCBI Taxonomy" id="1859460"/>
    <lineage>
        <taxon>Bacteria</taxon>
        <taxon>Pseudomonadati</taxon>
        <taxon>Verrucomicrobiota</taxon>
        <taxon>Verrucomicrobiia</taxon>
        <taxon>Verrucomicrobiales</taxon>
        <taxon>Verrucomicrobiaceae</taxon>
        <taxon>Luteolibacter</taxon>
    </lineage>
</organism>
<feature type="signal peptide" evidence="1">
    <location>
        <begin position="1"/>
        <end position="22"/>
    </location>
</feature>
<protein>
    <submittedName>
        <fullName evidence="2">Uncharacterized protein</fullName>
    </submittedName>
</protein>
<accession>A0ABT3FLF7</accession>
<evidence type="ECO:0000313" key="3">
    <source>
        <dbReference type="Proteomes" id="UP001207930"/>
    </source>
</evidence>
<dbReference type="EMBL" id="JAPDDS010000003">
    <property type="protein sequence ID" value="MCW1884401.1"/>
    <property type="molecule type" value="Genomic_DNA"/>
</dbReference>
<evidence type="ECO:0000313" key="2">
    <source>
        <dbReference type="EMBL" id="MCW1884401.1"/>
    </source>
</evidence>
<gene>
    <name evidence="2" type="ORF">OKA04_06630</name>
</gene>
<feature type="chain" id="PRO_5045799694" evidence="1">
    <location>
        <begin position="23"/>
        <end position="359"/>
    </location>
</feature>
<keyword evidence="3" id="KW-1185">Reference proteome</keyword>
<name>A0ABT3FLF7_9BACT</name>
<keyword evidence="1" id="KW-0732">Signal</keyword>
<comment type="caution">
    <text evidence="2">The sequence shown here is derived from an EMBL/GenBank/DDBJ whole genome shotgun (WGS) entry which is preliminary data.</text>
</comment>